<gene>
    <name evidence="1" type="ORF">ACE1CA_20325</name>
</gene>
<keyword evidence="2" id="KW-1185">Reference proteome</keyword>
<sequence length="147" mass="17119">MNSLDLALKTIIEHRLSTLEKQSNSLVNQYTTALHLYHCQGQTMVEIAQRIGLKAQYQVTRLLKLKQLRTEVRQLMLKKLLASILNKALSYTNLNEAKNLEEKIEQILSQQIEDIMQEAEAESTVTKKRPLPSLLARRICYMLRQRR</sequence>
<dbReference type="EMBL" id="JBHFNT010000188">
    <property type="protein sequence ID" value="MFB2836881.1"/>
    <property type="molecule type" value="Genomic_DNA"/>
</dbReference>
<protein>
    <submittedName>
        <fullName evidence="1">Uncharacterized protein</fullName>
    </submittedName>
</protein>
<dbReference type="Proteomes" id="UP001576780">
    <property type="component" value="Unassembled WGS sequence"/>
</dbReference>
<evidence type="ECO:0000313" key="1">
    <source>
        <dbReference type="EMBL" id="MFB2836881.1"/>
    </source>
</evidence>
<name>A0ABV4WQ96_9CYAN</name>
<comment type="caution">
    <text evidence="1">The sequence shown here is derived from an EMBL/GenBank/DDBJ whole genome shotgun (WGS) entry which is preliminary data.</text>
</comment>
<accession>A0ABV4WQ96</accession>
<dbReference type="SUPFAM" id="SSF109709">
    <property type="entry name" value="KorB DNA-binding domain-like"/>
    <property type="match status" value="1"/>
</dbReference>
<evidence type="ECO:0000313" key="2">
    <source>
        <dbReference type="Proteomes" id="UP001576780"/>
    </source>
</evidence>
<reference evidence="1 2" key="1">
    <citation type="submission" date="2024-09" db="EMBL/GenBank/DDBJ databases">
        <title>Floridaenema gen nov. (Aerosakkonemataceae, Aerosakkonematales ord. nov., Cyanobacteria) from benthic tropical and subtropical fresh waters, with the description of four new species.</title>
        <authorList>
            <person name="Moretto J.A."/>
            <person name="Berthold D.E."/>
            <person name="Lefler F.W."/>
            <person name="Huang I.-S."/>
            <person name="Laughinghouse H. IV."/>
        </authorList>
    </citation>
    <scope>NUCLEOTIDE SEQUENCE [LARGE SCALE GENOMIC DNA]</scope>
    <source>
        <strain evidence="1 2">BLCC-F167</strain>
    </source>
</reference>
<organism evidence="1 2">
    <name type="scientific">Floridaenema evergladense BLCC-F167</name>
    <dbReference type="NCBI Taxonomy" id="3153639"/>
    <lineage>
        <taxon>Bacteria</taxon>
        <taxon>Bacillati</taxon>
        <taxon>Cyanobacteriota</taxon>
        <taxon>Cyanophyceae</taxon>
        <taxon>Oscillatoriophycideae</taxon>
        <taxon>Aerosakkonematales</taxon>
        <taxon>Aerosakkonemataceae</taxon>
        <taxon>Floridanema</taxon>
        <taxon>Floridanema evergladense</taxon>
    </lineage>
</organism>
<proteinExistence type="predicted"/>
<dbReference type="RefSeq" id="WP_413279245.1">
    <property type="nucleotide sequence ID" value="NZ_JBHFNT010000188.1"/>
</dbReference>